<dbReference type="EMBL" id="CP102779">
    <property type="protein sequence ID" value="UVA77143.1"/>
    <property type="molecule type" value="Genomic_DNA"/>
</dbReference>
<keyword evidence="2" id="KW-0614">Plasmid</keyword>
<feature type="compositionally biased region" description="Basic and acidic residues" evidence="1">
    <location>
        <begin position="70"/>
        <end position="79"/>
    </location>
</feature>
<protein>
    <recommendedName>
        <fullName evidence="4">Stability/partitioning determinant</fullName>
    </recommendedName>
</protein>
<accession>A0ABY5QAG5</accession>
<name>A0ABY5QAG5_9BURK</name>
<evidence type="ECO:0008006" key="4">
    <source>
        <dbReference type="Google" id="ProtNLM"/>
    </source>
</evidence>
<feature type="compositionally biased region" description="Polar residues" evidence="1">
    <location>
        <begin position="36"/>
        <end position="52"/>
    </location>
</feature>
<feature type="compositionally biased region" description="Low complexity" evidence="1">
    <location>
        <begin position="57"/>
        <end position="69"/>
    </location>
</feature>
<gene>
    <name evidence="2" type="ORF">NTU39_00365</name>
</gene>
<reference evidence="2" key="1">
    <citation type="submission" date="2022-08" db="EMBL/GenBank/DDBJ databases">
        <title>Multi-unit outbreak of Pandoraea commovens among non-cystic fibrosis intensive care patients from 2019 to 2021 in Berlin, Germany.</title>
        <authorList>
            <person name="Menzel P."/>
        </authorList>
    </citation>
    <scope>NUCLEOTIDE SEQUENCE</scope>
    <source>
        <strain evidence="2">LB-19-202-79</strain>
        <plasmid evidence="2">unnamed</plasmid>
    </source>
</reference>
<geneLocation type="plasmid" evidence="2 3">
    <name>unnamed</name>
</geneLocation>
<keyword evidence="3" id="KW-1185">Reference proteome</keyword>
<proteinExistence type="predicted"/>
<evidence type="ECO:0000313" key="3">
    <source>
        <dbReference type="Proteomes" id="UP001058980"/>
    </source>
</evidence>
<sequence length="135" mass="15167">MSTRIDPAAALKDLGDFAPRSAGQRRDVPPEMIESLAQTENFPSRRPNQNASPEPKPTTALAPTKPAPKSTERPQDPPRHTPRRYRTGRNQQFNIKATSETIELFHATADDMEIPRGELLRQALDAFLRERAGRK</sequence>
<dbReference type="RefSeq" id="WP_257957811.1">
    <property type="nucleotide sequence ID" value="NZ_CP102779.1"/>
</dbReference>
<evidence type="ECO:0000256" key="1">
    <source>
        <dbReference type="SAM" id="MobiDB-lite"/>
    </source>
</evidence>
<feature type="region of interest" description="Disordered" evidence="1">
    <location>
        <begin position="1"/>
        <end position="94"/>
    </location>
</feature>
<dbReference type="Proteomes" id="UP001058980">
    <property type="component" value="Plasmid unnamed"/>
</dbReference>
<organism evidence="2 3">
    <name type="scientific">Pandoraea commovens</name>
    <dbReference type="NCBI Taxonomy" id="2508289"/>
    <lineage>
        <taxon>Bacteria</taxon>
        <taxon>Pseudomonadati</taxon>
        <taxon>Pseudomonadota</taxon>
        <taxon>Betaproteobacteria</taxon>
        <taxon>Burkholderiales</taxon>
        <taxon>Burkholderiaceae</taxon>
        <taxon>Pandoraea</taxon>
    </lineage>
</organism>
<evidence type="ECO:0000313" key="2">
    <source>
        <dbReference type="EMBL" id="UVA77143.1"/>
    </source>
</evidence>